<dbReference type="GO" id="GO:0008395">
    <property type="term" value="F:steroid hydroxylase activity"/>
    <property type="evidence" value="ECO:0007669"/>
    <property type="project" value="TreeGrafter"/>
</dbReference>
<dbReference type="InterPro" id="IPR050705">
    <property type="entry name" value="Cytochrome_P450_3A"/>
</dbReference>
<comment type="caution">
    <text evidence="9">The sequence shown here is derived from an EMBL/GenBank/DDBJ whole genome shotgun (WGS) entry which is preliminary data.</text>
</comment>
<dbReference type="EMBL" id="CAJNOQ010027844">
    <property type="protein sequence ID" value="CAF1556719.1"/>
    <property type="molecule type" value="Genomic_DNA"/>
</dbReference>
<dbReference type="InterPro" id="IPR017972">
    <property type="entry name" value="Cyt_P450_CS"/>
</dbReference>
<feature type="non-terminal residue" evidence="9">
    <location>
        <position position="1"/>
    </location>
</feature>
<dbReference type="PANTHER" id="PTHR24302">
    <property type="entry name" value="CYTOCHROME P450 FAMILY 3"/>
    <property type="match status" value="1"/>
</dbReference>
<comment type="similarity">
    <text evidence="1 7">Belongs to the cytochrome P450 family.</text>
</comment>
<accession>A0A815XF34</accession>
<dbReference type="Proteomes" id="UP000681722">
    <property type="component" value="Unassembled WGS sequence"/>
</dbReference>
<evidence type="ECO:0000256" key="4">
    <source>
        <dbReference type="ARBA" id="ARBA00023002"/>
    </source>
</evidence>
<dbReference type="AlphaFoldDB" id="A0A815XF34"/>
<evidence type="ECO:0000313" key="10">
    <source>
        <dbReference type="EMBL" id="CAF3835117.1"/>
    </source>
</evidence>
<evidence type="ECO:0000256" key="2">
    <source>
        <dbReference type="ARBA" id="ARBA00022617"/>
    </source>
</evidence>
<reference evidence="9" key="1">
    <citation type="submission" date="2021-02" db="EMBL/GenBank/DDBJ databases">
        <authorList>
            <person name="Nowell W R."/>
        </authorList>
    </citation>
    <scope>NUCLEOTIDE SEQUENCE</scope>
</reference>
<evidence type="ECO:0000256" key="3">
    <source>
        <dbReference type="ARBA" id="ARBA00022723"/>
    </source>
</evidence>
<dbReference type="GO" id="GO:0016705">
    <property type="term" value="F:oxidoreductase activity, acting on paired donors, with incorporation or reduction of molecular oxygen"/>
    <property type="evidence" value="ECO:0007669"/>
    <property type="project" value="InterPro"/>
</dbReference>
<gene>
    <name evidence="9" type="ORF">GPM918_LOCUS39519</name>
    <name evidence="8" type="ORF">OVA965_LOCUS17881</name>
    <name evidence="11" type="ORF">SRO942_LOCUS40399</name>
    <name evidence="10" type="ORF">TMI583_LOCUS17892</name>
</gene>
<sequence>SIIQPDVLTIHYPELWGPHNPQHFFPERHSEKQRHPLAYMAFGNGPRNCVGMKFALVEMKCILVRLLKEYTIIKCDKLETNLNISEYIVIAPKEIWIKLEKRF</sequence>
<dbReference type="EMBL" id="CAJNOK010008705">
    <property type="protein sequence ID" value="CAF1070773.1"/>
    <property type="molecule type" value="Genomic_DNA"/>
</dbReference>
<comment type="function">
    <text evidence="6">Cytochromes P450 are a group of heme-thiolate monooxygenases. They oxidize a variety of structurally unrelated compounds, including steroids, fatty acids, and xenobiotics.</text>
</comment>
<evidence type="ECO:0000313" key="12">
    <source>
        <dbReference type="Proteomes" id="UP000663829"/>
    </source>
</evidence>
<dbReference type="Proteomes" id="UP000663829">
    <property type="component" value="Unassembled WGS sequence"/>
</dbReference>
<dbReference type="GO" id="GO:0005506">
    <property type="term" value="F:iron ion binding"/>
    <property type="evidence" value="ECO:0007669"/>
    <property type="project" value="InterPro"/>
</dbReference>
<dbReference type="EMBL" id="CAJOBC010093563">
    <property type="protein sequence ID" value="CAF4417903.1"/>
    <property type="molecule type" value="Genomic_DNA"/>
</dbReference>
<keyword evidence="4 7" id="KW-0560">Oxidoreductase</keyword>
<proteinExistence type="inferred from homology"/>
<organism evidence="9 12">
    <name type="scientific">Didymodactylos carnosus</name>
    <dbReference type="NCBI Taxonomy" id="1234261"/>
    <lineage>
        <taxon>Eukaryota</taxon>
        <taxon>Metazoa</taxon>
        <taxon>Spiralia</taxon>
        <taxon>Gnathifera</taxon>
        <taxon>Rotifera</taxon>
        <taxon>Eurotatoria</taxon>
        <taxon>Bdelloidea</taxon>
        <taxon>Philodinida</taxon>
        <taxon>Philodinidae</taxon>
        <taxon>Didymodactylos</taxon>
    </lineage>
</organism>
<dbReference type="PROSITE" id="PS00086">
    <property type="entry name" value="CYTOCHROME_P450"/>
    <property type="match status" value="1"/>
</dbReference>
<evidence type="ECO:0000313" key="11">
    <source>
        <dbReference type="EMBL" id="CAF4417903.1"/>
    </source>
</evidence>
<dbReference type="EMBL" id="CAJOBA010008720">
    <property type="protein sequence ID" value="CAF3835117.1"/>
    <property type="molecule type" value="Genomic_DNA"/>
</dbReference>
<keyword evidence="2 7" id="KW-0349">Heme</keyword>
<dbReference type="InterPro" id="IPR001128">
    <property type="entry name" value="Cyt_P450"/>
</dbReference>
<evidence type="ECO:0000256" key="5">
    <source>
        <dbReference type="ARBA" id="ARBA00023004"/>
    </source>
</evidence>
<name>A0A815XF34_9BILA</name>
<keyword evidence="3 7" id="KW-0479">Metal-binding</keyword>
<dbReference type="OrthoDB" id="2789670at2759"/>
<dbReference type="Proteomes" id="UP000677228">
    <property type="component" value="Unassembled WGS sequence"/>
</dbReference>
<dbReference type="Pfam" id="PF00067">
    <property type="entry name" value="p450"/>
    <property type="match status" value="1"/>
</dbReference>
<dbReference type="GO" id="GO:0020037">
    <property type="term" value="F:heme binding"/>
    <property type="evidence" value="ECO:0007669"/>
    <property type="project" value="InterPro"/>
</dbReference>
<evidence type="ECO:0000313" key="8">
    <source>
        <dbReference type="EMBL" id="CAF1070773.1"/>
    </source>
</evidence>
<dbReference type="SUPFAM" id="SSF48264">
    <property type="entry name" value="Cytochrome P450"/>
    <property type="match status" value="1"/>
</dbReference>
<keyword evidence="5 7" id="KW-0408">Iron</keyword>
<protein>
    <recommendedName>
        <fullName evidence="13">Cytochrome P450</fullName>
    </recommendedName>
</protein>
<keyword evidence="7" id="KW-0503">Monooxygenase</keyword>
<evidence type="ECO:0000256" key="1">
    <source>
        <dbReference type="ARBA" id="ARBA00010617"/>
    </source>
</evidence>
<dbReference type="PANTHER" id="PTHR24302:SF15">
    <property type="entry name" value="FATTY-ACID PEROXYGENASE"/>
    <property type="match status" value="1"/>
</dbReference>
<evidence type="ECO:0000256" key="7">
    <source>
        <dbReference type="RuleBase" id="RU000461"/>
    </source>
</evidence>
<dbReference type="Proteomes" id="UP000682733">
    <property type="component" value="Unassembled WGS sequence"/>
</dbReference>
<evidence type="ECO:0008006" key="13">
    <source>
        <dbReference type="Google" id="ProtNLM"/>
    </source>
</evidence>
<evidence type="ECO:0000256" key="6">
    <source>
        <dbReference type="ARBA" id="ARBA00043906"/>
    </source>
</evidence>
<dbReference type="InterPro" id="IPR036396">
    <property type="entry name" value="Cyt_P450_sf"/>
</dbReference>
<keyword evidence="12" id="KW-1185">Reference proteome</keyword>
<dbReference type="Gene3D" id="1.10.630.10">
    <property type="entry name" value="Cytochrome P450"/>
    <property type="match status" value="1"/>
</dbReference>
<evidence type="ECO:0000313" key="9">
    <source>
        <dbReference type="EMBL" id="CAF1556719.1"/>
    </source>
</evidence>